<dbReference type="NCBIfam" id="TIGR00099">
    <property type="entry name" value="Cof-subfamily"/>
    <property type="match status" value="1"/>
</dbReference>
<dbReference type="InterPro" id="IPR036412">
    <property type="entry name" value="HAD-like_sf"/>
</dbReference>
<comment type="caution">
    <text evidence="1">The sequence shown here is derived from an EMBL/GenBank/DDBJ whole genome shotgun (WGS) entry which is preliminary data.</text>
</comment>
<dbReference type="EC" id="3.1.3.-" evidence="1"/>
<organism evidence="1 2">
    <name type="scientific">Lacticaseibacillus suilingensis</name>
    <dbReference type="NCBI Taxonomy" id="2799577"/>
    <lineage>
        <taxon>Bacteria</taxon>
        <taxon>Bacillati</taxon>
        <taxon>Bacillota</taxon>
        <taxon>Bacilli</taxon>
        <taxon>Lactobacillales</taxon>
        <taxon>Lactobacillaceae</taxon>
        <taxon>Lacticaseibacillus</taxon>
    </lineage>
</organism>
<dbReference type="CDD" id="cd07516">
    <property type="entry name" value="HAD_Pase"/>
    <property type="match status" value="1"/>
</dbReference>
<dbReference type="Gene3D" id="3.40.50.1000">
    <property type="entry name" value="HAD superfamily/HAD-like"/>
    <property type="match status" value="1"/>
</dbReference>
<dbReference type="InterPro" id="IPR023214">
    <property type="entry name" value="HAD_sf"/>
</dbReference>
<sequence length="271" mass="28754">MTIKLIALDIDDTLLSSQGKILPSTLTAIKACLDRDLKIVLCTGRPLAGVKPYLNELGVAGSEQYVVTYNGAVIESITGQVVAKQLIDNGGYRTLTAFAAAHAIPFNVLDENSQIYTANHDVDFITAVQAVENEAGLFIRQPEELPADFAIAKGLFVGTQDLLDGVEDSVRAAFGDDYSVIRAGRNFLEAMAKGVDKGQGLKALGETIGITPDEMMGFGDEGNDLAMFSTVGLAVCMGNGSELAKAHADYITDTNDNDGISKAIEKFVLKA</sequence>
<dbReference type="Pfam" id="PF08282">
    <property type="entry name" value="Hydrolase_3"/>
    <property type="match status" value="1"/>
</dbReference>
<evidence type="ECO:0000313" key="1">
    <source>
        <dbReference type="EMBL" id="MFD1399106.1"/>
    </source>
</evidence>
<dbReference type="EMBL" id="JBHTOA010000030">
    <property type="protein sequence ID" value="MFD1399106.1"/>
    <property type="molecule type" value="Genomic_DNA"/>
</dbReference>
<keyword evidence="2" id="KW-1185">Reference proteome</keyword>
<dbReference type="Gene3D" id="3.30.1240.10">
    <property type="match status" value="1"/>
</dbReference>
<dbReference type="InterPro" id="IPR000150">
    <property type="entry name" value="Cof"/>
</dbReference>
<dbReference type="GO" id="GO:0016787">
    <property type="term" value="F:hydrolase activity"/>
    <property type="evidence" value="ECO:0007669"/>
    <property type="project" value="UniProtKB-KW"/>
</dbReference>
<dbReference type="SFLD" id="SFLDG01144">
    <property type="entry name" value="C2.B.4:_PGP_Like"/>
    <property type="match status" value="1"/>
</dbReference>
<dbReference type="PANTHER" id="PTHR10000">
    <property type="entry name" value="PHOSPHOSERINE PHOSPHATASE"/>
    <property type="match status" value="1"/>
</dbReference>
<proteinExistence type="predicted"/>
<reference evidence="2" key="1">
    <citation type="journal article" date="2019" name="Int. J. Syst. Evol. Microbiol.">
        <title>The Global Catalogue of Microorganisms (GCM) 10K type strain sequencing project: providing services to taxonomists for standard genome sequencing and annotation.</title>
        <authorList>
            <consortium name="The Broad Institute Genomics Platform"/>
            <consortium name="The Broad Institute Genome Sequencing Center for Infectious Disease"/>
            <person name="Wu L."/>
            <person name="Ma J."/>
        </authorList>
    </citation>
    <scope>NUCLEOTIDE SEQUENCE [LARGE SCALE GENOMIC DNA]</scope>
    <source>
        <strain evidence="2">CCM 9110</strain>
    </source>
</reference>
<dbReference type="RefSeq" id="WP_204118280.1">
    <property type="nucleotide sequence ID" value="NZ_BOLV01000003.1"/>
</dbReference>
<keyword evidence="1" id="KW-0378">Hydrolase</keyword>
<dbReference type="Proteomes" id="UP001597199">
    <property type="component" value="Unassembled WGS sequence"/>
</dbReference>
<dbReference type="SFLD" id="SFLDG01140">
    <property type="entry name" value="C2.B:_Phosphomannomutase_and_P"/>
    <property type="match status" value="1"/>
</dbReference>
<dbReference type="InterPro" id="IPR006379">
    <property type="entry name" value="HAD-SF_hydro_IIB"/>
</dbReference>
<name>A0ABW4BGJ4_9LACO</name>
<dbReference type="NCBIfam" id="TIGR01484">
    <property type="entry name" value="HAD-SF-IIB"/>
    <property type="match status" value="1"/>
</dbReference>
<gene>
    <name evidence="1" type="ORF">ACFQ41_07270</name>
</gene>
<dbReference type="PANTHER" id="PTHR10000:SF8">
    <property type="entry name" value="HAD SUPERFAMILY HYDROLASE-LIKE, TYPE 3"/>
    <property type="match status" value="1"/>
</dbReference>
<dbReference type="SFLD" id="SFLDS00003">
    <property type="entry name" value="Haloacid_Dehalogenase"/>
    <property type="match status" value="1"/>
</dbReference>
<accession>A0ABW4BGJ4</accession>
<evidence type="ECO:0000313" key="2">
    <source>
        <dbReference type="Proteomes" id="UP001597199"/>
    </source>
</evidence>
<protein>
    <submittedName>
        <fullName evidence="1">Cof-type HAD-IIB family hydrolase</fullName>
        <ecNumber evidence="1">3.1.3.-</ecNumber>
    </submittedName>
</protein>
<dbReference type="SUPFAM" id="SSF56784">
    <property type="entry name" value="HAD-like"/>
    <property type="match status" value="1"/>
</dbReference>